<gene>
    <name evidence="2" type="ordered locus">P9303_01211</name>
</gene>
<dbReference type="BioCyc" id="PMAR59922:G1G80-117-MONOMER"/>
<dbReference type="Pfam" id="PF01973">
    <property type="entry name" value="MptE-like"/>
    <property type="match status" value="1"/>
</dbReference>
<dbReference type="PANTHER" id="PTHR41786:SF1">
    <property type="entry name" value="6-HYDROXYMETHYLPTERIN DIPHOSPHOKINASE MPTE-LIKE DOMAIN-CONTAINING PROTEIN"/>
    <property type="match status" value="1"/>
</dbReference>
<dbReference type="HOGENOM" id="CLU_408178_0_0_3"/>
<protein>
    <recommendedName>
        <fullName evidence="1">6-hydroxymethylpterin diphosphokinase MptE-like domain-containing protein</fullName>
    </recommendedName>
</protein>
<dbReference type="PANTHER" id="PTHR41786">
    <property type="entry name" value="MOTILITY ACCESSORY FACTOR MAF"/>
    <property type="match status" value="1"/>
</dbReference>
<evidence type="ECO:0000259" key="1">
    <source>
        <dbReference type="Pfam" id="PF01973"/>
    </source>
</evidence>
<dbReference type="KEGG" id="pmf:P9303_01211"/>
<proteinExistence type="predicted"/>
<feature type="domain" description="6-hydroxymethylpterin diphosphokinase MptE-like" evidence="1">
    <location>
        <begin position="288"/>
        <end position="440"/>
    </location>
</feature>
<evidence type="ECO:0000313" key="3">
    <source>
        <dbReference type="Proteomes" id="UP000002274"/>
    </source>
</evidence>
<dbReference type="EMBL" id="CP000554">
    <property type="protein sequence ID" value="ABM76876.1"/>
    <property type="molecule type" value="Genomic_DNA"/>
</dbReference>
<dbReference type="Proteomes" id="UP000002274">
    <property type="component" value="Chromosome"/>
</dbReference>
<dbReference type="InterPro" id="IPR002826">
    <property type="entry name" value="MptE-like"/>
</dbReference>
<reference evidence="2 3" key="1">
    <citation type="journal article" date="2007" name="PLoS Genet.">
        <title>Patterns and implications of gene gain and loss in the evolution of Prochlorococcus.</title>
        <authorList>
            <person name="Kettler G.C."/>
            <person name="Martiny A.C."/>
            <person name="Huang K."/>
            <person name="Zucker J."/>
            <person name="Coleman M.L."/>
            <person name="Rodrigue S."/>
            <person name="Chen F."/>
            <person name="Lapidus A."/>
            <person name="Ferriera S."/>
            <person name="Johnson J."/>
            <person name="Steglich C."/>
            <person name="Church G.M."/>
            <person name="Richardson P."/>
            <person name="Chisholm S.W."/>
        </authorList>
    </citation>
    <scope>NUCLEOTIDE SEQUENCE [LARGE SCALE GENOMIC DNA]</scope>
    <source>
        <strain evidence="2 3">MIT 9303</strain>
    </source>
</reference>
<dbReference type="AlphaFoldDB" id="A2C5W6"/>
<accession>A2C5W6</accession>
<dbReference type="Gene3D" id="3.90.1480.10">
    <property type="entry name" value="Alpha-2,3-sialyltransferase"/>
    <property type="match status" value="1"/>
</dbReference>
<evidence type="ECO:0000313" key="2">
    <source>
        <dbReference type="EMBL" id="ABM76876.1"/>
    </source>
</evidence>
<sequence>MVIMLKAMSGPSLSNEQIYIKNYSWLTKALGEGECRRILNSESEIRVDDEKIYVSGKRVYENFRKEIILPATQQILNPRNVRYAKYSSNEQSNDLNNIARSIFYSENEDLLKTITLSDKSFVLKENQCNLNYTCVGSMTLLALDELIKVPGAVDNINTLTLIESDTENLKILLNIIDIEVFINMCAESQIGFHMIVEREKDILIEKVFKYYTEVMPCQLFRLSVIKEERLNPTLIALDSWIFSESGIGYRYFMSLGFTTDEINSIVNGSINYGRKSTYKHLRGGSIDDNKASEAIVVGSGPSLDKHIDWLVKNCNKFTIFASGSSVKALLKNSILCDFLVINERDEIVYDTLKEFNNEYSKLSEIPLICSDTVDPRIPPLFNQVIFFQRPKSSLCTLYSEYSYSILASSGPEAVNCSLETAYILGFKNILMLGCDFGATERAYPRSKDALKDVASRELNLPVMGNYGRTVFSQPSLLMVRDSIDSFATVFSDLKLTRSGEGVVLNKCKTIDILNKGISKNYVTGKQKVNSEVLLRHCITKNNTRDTKEKLSEYKMALTNYCENIISTVGAEVNWNIAFERTLTRYLCDSVKGENETFYDLTARRTMRYCVYHMLHTMFDNANSSEEFKNAKKEFAGSIKQIEGIILIILKAVEKYMEHSEPEMNDWSPKIIKKLMV</sequence>
<dbReference type="STRING" id="59922.P9303_01211"/>
<organism evidence="2 3">
    <name type="scientific">Prochlorococcus marinus (strain MIT 9303)</name>
    <dbReference type="NCBI Taxonomy" id="59922"/>
    <lineage>
        <taxon>Bacteria</taxon>
        <taxon>Bacillati</taxon>
        <taxon>Cyanobacteriota</taxon>
        <taxon>Cyanophyceae</taxon>
        <taxon>Synechococcales</taxon>
        <taxon>Prochlorococcaceae</taxon>
        <taxon>Prochlorococcus</taxon>
    </lineage>
</organism>
<name>A2C5W6_PROM3</name>